<dbReference type="InterPro" id="IPR009057">
    <property type="entry name" value="Homeodomain-like_sf"/>
</dbReference>
<sequence length="344" mass="40241">MKLAVESKGTISVALLHEALLQIDQSKLDMQHILRSVGISPEILNSTKARIAVSNYAALWTALADQINDEFFAMDRHPLRRGTFQLLSRFVMHAQNLQQALQQILQFFNAVFDDLKSELCIENEMAYIIMHDHDQPKRMFHYATYLMLIHGLICWLTGQRIPLNRIHVRCHAPTDDQDYRVRFCEKIHYLSNENSVQFDASYLSILIKQDQSTWYQFIKNTPQNLLVRFKNPHASSAIVRKILLENGHLYWLELHEIAKQMHISEITLQRRLKSEGLNYQQLKNELRCDIAIEYLTQSNYSIAEISQKLHFNDPSAFYRAFKKWTGVNPSAYRVDHENDEPVII</sequence>
<protein>
    <submittedName>
        <fullName evidence="5">AraC family transcriptional regulator ligand-binding domain-containing protein</fullName>
    </submittedName>
</protein>
<dbReference type="InterPro" id="IPR032687">
    <property type="entry name" value="AraC-type_N"/>
</dbReference>
<dbReference type="Pfam" id="PF12833">
    <property type="entry name" value="HTH_18"/>
    <property type="match status" value="1"/>
</dbReference>
<keyword evidence="2" id="KW-0238">DNA-binding</keyword>
<dbReference type="RefSeq" id="WP_308957016.1">
    <property type="nucleotide sequence ID" value="NZ_JAVICY010000028.1"/>
</dbReference>
<dbReference type="EMBL" id="JAVIDA010000026">
    <property type="protein sequence ID" value="MDQ9072799.1"/>
    <property type="molecule type" value="Genomic_DNA"/>
</dbReference>
<dbReference type="GO" id="GO:0003700">
    <property type="term" value="F:DNA-binding transcription factor activity"/>
    <property type="evidence" value="ECO:0007669"/>
    <property type="project" value="InterPro"/>
</dbReference>
<dbReference type="SUPFAM" id="SSF46689">
    <property type="entry name" value="Homeodomain-like"/>
    <property type="match status" value="1"/>
</dbReference>
<dbReference type="PANTHER" id="PTHR47894">
    <property type="entry name" value="HTH-TYPE TRANSCRIPTIONAL REGULATOR GADX"/>
    <property type="match status" value="1"/>
</dbReference>
<dbReference type="PROSITE" id="PS01124">
    <property type="entry name" value="HTH_ARAC_FAMILY_2"/>
    <property type="match status" value="1"/>
</dbReference>
<evidence type="ECO:0000313" key="5">
    <source>
        <dbReference type="EMBL" id="MDQ9072799.1"/>
    </source>
</evidence>
<evidence type="ECO:0000259" key="4">
    <source>
        <dbReference type="PROSITE" id="PS01124"/>
    </source>
</evidence>
<proteinExistence type="predicted"/>
<evidence type="ECO:0000256" key="2">
    <source>
        <dbReference type="ARBA" id="ARBA00023125"/>
    </source>
</evidence>
<dbReference type="Gene3D" id="1.10.10.60">
    <property type="entry name" value="Homeodomain-like"/>
    <property type="match status" value="1"/>
</dbReference>
<comment type="caution">
    <text evidence="5">The sequence shown here is derived from an EMBL/GenBank/DDBJ whole genome shotgun (WGS) entry which is preliminary data.</text>
</comment>
<dbReference type="SMART" id="SM00342">
    <property type="entry name" value="HTH_ARAC"/>
    <property type="match status" value="1"/>
</dbReference>
<dbReference type="GO" id="GO:0000976">
    <property type="term" value="F:transcription cis-regulatory region binding"/>
    <property type="evidence" value="ECO:0007669"/>
    <property type="project" value="TreeGrafter"/>
</dbReference>
<dbReference type="GO" id="GO:0005829">
    <property type="term" value="C:cytosol"/>
    <property type="evidence" value="ECO:0007669"/>
    <property type="project" value="TreeGrafter"/>
</dbReference>
<dbReference type="PRINTS" id="PR00032">
    <property type="entry name" value="HTHARAC"/>
</dbReference>
<evidence type="ECO:0000256" key="3">
    <source>
        <dbReference type="ARBA" id="ARBA00023163"/>
    </source>
</evidence>
<name>A0AAW8JS77_9GAMM</name>
<evidence type="ECO:0000256" key="1">
    <source>
        <dbReference type="ARBA" id="ARBA00023015"/>
    </source>
</evidence>
<accession>A0AAW8JS77</accession>
<keyword evidence="3" id="KW-0804">Transcription</keyword>
<evidence type="ECO:0000313" key="6">
    <source>
        <dbReference type="Proteomes" id="UP001243195"/>
    </source>
</evidence>
<gene>
    <name evidence="5" type="ORF">RFH51_15175</name>
</gene>
<dbReference type="InterPro" id="IPR020449">
    <property type="entry name" value="Tscrpt_reg_AraC-type_HTH"/>
</dbReference>
<feature type="domain" description="HTH araC/xylS-type" evidence="4">
    <location>
        <begin position="237"/>
        <end position="335"/>
    </location>
</feature>
<reference evidence="5" key="1">
    <citation type="submission" date="2023-08" db="EMBL/GenBank/DDBJ databases">
        <title>Emergence of clinically-relevant ST2 carbapenem-resistant Acinetobacter baumannii strains in hospital sewages in Zhejiang, East of China.</title>
        <authorList>
            <person name="Kaichao C."/>
            <person name="Zhang R."/>
        </authorList>
    </citation>
    <scope>NUCLEOTIDE SEQUENCE</scope>
    <source>
        <strain evidence="5">M-SY-60</strain>
    </source>
</reference>
<dbReference type="Proteomes" id="UP001243195">
    <property type="component" value="Unassembled WGS sequence"/>
</dbReference>
<dbReference type="Pfam" id="PF12625">
    <property type="entry name" value="Arabinose_bd"/>
    <property type="match status" value="1"/>
</dbReference>
<dbReference type="InterPro" id="IPR018060">
    <property type="entry name" value="HTH_AraC"/>
</dbReference>
<dbReference type="PANTHER" id="PTHR47894:SF1">
    <property type="entry name" value="HTH-TYPE TRANSCRIPTIONAL REGULATOR VQSM"/>
    <property type="match status" value="1"/>
</dbReference>
<organism evidence="5 6">
    <name type="scientific">Acinetobacter gerneri</name>
    <dbReference type="NCBI Taxonomy" id="202952"/>
    <lineage>
        <taxon>Bacteria</taxon>
        <taxon>Pseudomonadati</taxon>
        <taxon>Pseudomonadota</taxon>
        <taxon>Gammaproteobacteria</taxon>
        <taxon>Moraxellales</taxon>
        <taxon>Moraxellaceae</taxon>
        <taxon>Acinetobacter</taxon>
    </lineage>
</organism>
<dbReference type="AlphaFoldDB" id="A0AAW8JS77"/>
<keyword evidence="1" id="KW-0805">Transcription regulation</keyword>